<organism evidence="5 6">
    <name type="scientific">Danionella cerebrum</name>
    <dbReference type="NCBI Taxonomy" id="2873325"/>
    <lineage>
        <taxon>Eukaryota</taxon>
        <taxon>Metazoa</taxon>
        <taxon>Chordata</taxon>
        <taxon>Craniata</taxon>
        <taxon>Vertebrata</taxon>
        <taxon>Euteleostomi</taxon>
        <taxon>Actinopterygii</taxon>
        <taxon>Neopterygii</taxon>
        <taxon>Teleostei</taxon>
        <taxon>Ostariophysi</taxon>
        <taxon>Cypriniformes</taxon>
        <taxon>Danionidae</taxon>
        <taxon>Danioninae</taxon>
        <taxon>Danionella</taxon>
    </lineage>
</organism>
<keyword evidence="2 3" id="KW-0175">Coiled coil</keyword>
<dbReference type="InterPro" id="IPR026079">
    <property type="entry name" value="CDR2"/>
</dbReference>
<feature type="coiled-coil region" evidence="3">
    <location>
        <begin position="164"/>
        <end position="191"/>
    </location>
</feature>
<evidence type="ECO:0000256" key="2">
    <source>
        <dbReference type="ARBA" id="ARBA00023054"/>
    </source>
</evidence>
<dbReference type="EMBL" id="SRMA01024294">
    <property type="protein sequence ID" value="TRZ00698.1"/>
    <property type="molecule type" value="Genomic_DNA"/>
</dbReference>
<feature type="region of interest" description="Disordered" evidence="4">
    <location>
        <begin position="352"/>
        <end position="387"/>
    </location>
</feature>
<evidence type="ECO:0000313" key="5">
    <source>
        <dbReference type="EMBL" id="TRZ00699.1"/>
    </source>
</evidence>
<accession>A0A553RET4</accession>
<sequence length="503" mass="58063">MLTDVIVEEEFDRKDEEEMWYSRKDLEHEPWCKVKEACPCAASFNGYRHILETDLHLAAQLGKTLLDRNHELEQSLQQMTCTNHEQQLEVQYLSRQLELLRQMNEQHAKLYEQLDVAARELERSNQQLVQENRSAHHSIQRSPPLFLSPPHSLLFPFDLPSLHIHSLTETIEGLQTHMEALQKQLEELKVSQCRRDLATLRRGSGAQSMSCLKEIHDLQKDGCWRSENLRGERSCPALTDPPEEESSALQQTLLQLKQQLASEHARRVEVEQQSHVTQQQYSALEECLFELERARGRQAELQNEVEELRLLWRSETTTAPVVLMPDSVFYGVELRAGVRMWEEPEVEELQLAESKGEEGLRSQSEVEEKLVQDLPQGRQRSSSDGHVRRVLPEGFQCGHDQTCIRRPRAVQQRGISLLMEVDAQYSALQLKYQELLERCQPGPHSLSHKAVQTPHTPNACAADTTCTPEPIHQPEYKALFQEIFNAIQKTKEDLSENRLSQDQ</sequence>
<reference evidence="5" key="2">
    <citation type="submission" date="2019-04" db="EMBL/GenBank/DDBJ databases">
        <authorList>
            <person name="Kadobianskyi M."/>
            <person name="Schulze L."/>
            <person name="Schuelke M."/>
            <person name="Judkewitz B."/>
        </authorList>
    </citation>
    <scope>NUCLEOTIDE SEQUENCE</scope>
    <source>
        <strain evidence="5">Bolton</strain>
        <tissue evidence="5">Whole-body</tissue>
    </source>
</reference>
<dbReference type="Proteomes" id="UP000316079">
    <property type="component" value="Unassembled WGS sequence"/>
</dbReference>
<dbReference type="EMBL" id="SRMA01024294">
    <property type="protein sequence ID" value="TRZ00699.1"/>
    <property type="molecule type" value="Genomic_DNA"/>
</dbReference>
<evidence type="ECO:0000256" key="1">
    <source>
        <dbReference type="ARBA" id="ARBA00009019"/>
    </source>
</evidence>
<feature type="coiled-coil region" evidence="3">
    <location>
        <begin position="69"/>
        <end position="134"/>
    </location>
</feature>
<evidence type="ECO:0000256" key="4">
    <source>
        <dbReference type="SAM" id="MobiDB-lite"/>
    </source>
</evidence>
<comment type="caution">
    <text evidence="5">The sequence shown here is derived from an EMBL/GenBank/DDBJ whole genome shotgun (WGS) entry which is preliminary data.</text>
</comment>
<dbReference type="PANTHER" id="PTHR19232:SF1">
    <property type="entry name" value="CEREBELLAR DEGENERATION-RELATED PROTEIN 2"/>
    <property type="match status" value="1"/>
</dbReference>
<evidence type="ECO:0000256" key="3">
    <source>
        <dbReference type="SAM" id="Coils"/>
    </source>
</evidence>
<gene>
    <name evidence="5" type="ORF">DNTS_013047</name>
</gene>
<dbReference type="STRING" id="623744.A0A553RET4"/>
<protein>
    <submittedName>
        <fullName evidence="5">Uncharacterized protein</fullName>
    </submittedName>
</protein>
<dbReference type="OrthoDB" id="10059415at2759"/>
<feature type="coiled-coil region" evidence="3">
    <location>
        <begin position="253"/>
        <end position="311"/>
    </location>
</feature>
<evidence type="ECO:0000313" key="6">
    <source>
        <dbReference type="Proteomes" id="UP000316079"/>
    </source>
</evidence>
<comment type="similarity">
    <text evidence="1">Belongs to the CDR2 family.</text>
</comment>
<keyword evidence="6" id="KW-1185">Reference proteome</keyword>
<proteinExistence type="inferred from homology"/>
<reference evidence="5 6" key="1">
    <citation type="journal article" date="2019" name="Sci. Data">
        <title>Hybrid genome assembly and annotation of Danionella translucida.</title>
        <authorList>
            <person name="Kadobianskyi M."/>
            <person name="Schulze L."/>
            <person name="Schuelke M."/>
            <person name="Judkewitz B."/>
        </authorList>
    </citation>
    <scope>NUCLEOTIDE SEQUENCE [LARGE SCALE GENOMIC DNA]</scope>
    <source>
        <strain evidence="5 6">Bolton</strain>
    </source>
</reference>
<feature type="compositionally biased region" description="Basic and acidic residues" evidence="4">
    <location>
        <begin position="354"/>
        <end position="371"/>
    </location>
</feature>
<dbReference type="AlphaFoldDB" id="A0A553RET4"/>
<name>A0A553RET4_9TELE</name>
<dbReference type="PANTHER" id="PTHR19232">
    <property type="entry name" value="CENTROCORTIN FAMILY MEMBER"/>
    <property type="match status" value="1"/>
</dbReference>